<dbReference type="EMBL" id="CAJVPJ010000293">
    <property type="protein sequence ID" value="CAG8507410.1"/>
    <property type="molecule type" value="Genomic_DNA"/>
</dbReference>
<evidence type="ECO:0000256" key="1">
    <source>
        <dbReference type="ARBA" id="ARBA00008482"/>
    </source>
</evidence>
<reference evidence="5" key="1">
    <citation type="submission" date="2021-06" db="EMBL/GenBank/DDBJ databases">
        <authorList>
            <person name="Kallberg Y."/>
            <person name="Tangrot J."/>
            <person name="Rosling A."/>
        </authorList>
    </citation>
    <scope>NUCLEOTIDE SEQUENCE</scope>
    <source>
        <strain evidence="5">IA702</strain>
    </source>
</reference>
<dbReference type="Pfam" id="PF01399">
    <property type="entry name" value="PCI"/>
    <property type="match status" value="1"/>
</dbReference>
<feature type="domain" description="PCI" evidence="4">
    <location>
        <begin position="1"/>
        <end position="161"/>
    </location>
</feature>
<evidence type="ECO:0000256" key="3">
    <source>
        <dbReference type="SAM" id="MobiDB-lite"/>
    </source>
</evidence>
<feature type="region of interest" description="Disordered" evidence="3">
    <location>
        <begin position="216"/>
        <end position="235"/>
    </location>
</feature>
<dbReference type="SMART" id="SM00088">
    <property type="entry name" value="PINT"/>
    <property type="match status" value="1"/>
</dbReference>
<dbReference type="Pfam" id="PF22061">
    <property type="entry name" value="CSN7_HB_subdom"/>
    <property type="match status" value="1"/>
</dbReference>
<dbReference type="PROSITE" id="PS50250">
    <property type="entry name" value="PCI"/>
    <property type="match status" value="1"/>
</dbReference>
<keyword evidence="6" id="KW-1185">Reference proteome</keyword>
<comment type="similarity">
    <text evidence="1">Belongs to the CSN7/EIF3M family. CSN7 subfamily.</text>
</comment>
<dbReference type="OrthoDB" id="10265275at2759"/>
<sequence>MVESTVSSARQRLEPYLLLAKSAKGAAAVQLIKEVLAKPGVYVFAELLKTDNIKELDNDEKYKQYYTLLRLFSYGTYKDYKENRDSLPQLDNAQLNKLKHLSVVSLSETTRTIPYSLLLEYLDVPNVRELEDLIIEAIYQGVVKGKLDQKKKQLGVEYTMGRDLRPGQIDQMLKVLADWSATSEEMLKAIDAKIVEIRDAQTANKLEREEYEREVERSRKEVLKNPKNSDRGLSDMDIMTGVAMQLEQSSSIDIDENPRRGKR</sequence>
<proteinExistence type="inferred from homology"/>
<dbReference type="PANTHER" id="PTHR15350:SF5">
    <property type="entry name" value="COP9 SIGNALOSOME COMPLEX SUBUNIT 7"/>
    <property type="match status" value="1"/>
</dbReference>
<dbReference type="InterPro" id="IPR045237">
    <property type="entry name" value="COPS7/eIF3m"/>
</dbReference>
<feature type="compositionally biased region" description="Basic and acidic residues" evidence="3">
    <location>
        <begin position="216"/>
        <end position="234"/>
    </location>
</feature>
<organism evidence="5 6">
    <name type="scientific">Paraglomus occultum</name>
    <dbReference type="NCBI Taxonomy" id="144539"/>
    <lineage>
        <taxon>Eukaryota</taxon>
        <taxon>Fungi</taxon>
        <taxon>Fungi incertae sedis</taxon>
        <taxon>Mucoromycota</taxon>
        <taxon>Glomeromycotina</taxon>
        <taxon>Glomeromycetes</taxon>
        <taxon>Paraglomerales</taxon>
        <taxon>Paraglomeraceae</taxon>
        <taxon>Paraglomus</taxon>
    </lineage>
</organism>
<comment type="caution">
    <text evidence="5">The sequence shown here is derived from an EMBL/GenBank/DDBJ whole genome shotgun (WGS) entry which is preliminary data.</text>
</comment>
<keyword evidence="2" id="KW-0736">Signalosome</keyword>
<protein>
    <submittedName>
        <fullName evidence="5">1345_t:CDS:1</fullName>
    </submittedName>
</protein>
<dbReference type="PANTHER" id="PTHR15350">
    <property type="entry name" value="COP9 SIGNALOSOME COMPLEX SUBUNIT 7/DENDRITIC CELL PROTEIN GA17"/>
    <property type="match status" value="1"/>
</dbReference>
<gene>
    <name evidence="5" type="ORF">POCULU_LOCUS2890</name>
</gene>
<evidence type="ECO:0000259" key="4">
    <source>
        <dbReference type="PROSITE" id="PS50250"/>
    </source>
</evidence>
<evidence type="ECO:0000313" key="6">
    <source>
        <dbReference type="Proteomes" id="UP000789572"/>
    </source>
</evidence>
<dbReference type="Proteomes" id="UP000789572">
    <property type="component" value="Unassembled WGS sequence"/>
</dbReference>
<dbReference type="GO" id="GO:0008180">
    <property type="term" value="C:COP9 signalosome"/>
    <property type="evidence" value="ECO:0007669"/>
    <property type="project" value="UniProtKB-KW"/>
</dbReference>
<accession>A0A9N9F378</accession>
<dbReference type="AlphaFoldDB" id="A0A9N9F378"/>
<evidence type="ECO:0000256" key="2">
    <source>
        <dbReference type="ARBA" id="ARBA00022790"/>
    </source>
</evidence>
<evidence type="ECO:0000313" key="5">
    <source>
        <dbReference type="EMBL" id="CAG8507410.1"/>
    </source>
</evidence>
<dbReference type="InterPro" id="IPR000717">
    <property type="entry name" value="PCI_dom"/>
</dbReference>
<name>A0A9N9F378_9GLOM</name>